<evidence type="ECO:0008006" key="5">
    <source>
        <dbReference type="Google" id="ProtNLM"/>
    </source>
</evidence>
<organism evidence="3 4">
    <name type="scientific">Panicum hallii var. hallii</name>
    <dbReference type="NCBI Taxonomy" id="1504633"/>
    <lineage>
        <taxon>Eukaryota</taxon>
        <taxon>Viridiplantae</taxon>
        <taxon>Streptophyta</taxon>
        <taxon>Embryophyta</taxon>
        <taxon>Tracheophyta</taxon>
        <taxon>Spermatophyta</taxon>
        <taxon>Magnoliopsida</taxon>
        <taxon>Liliopsida</taxon>
        <taxon>Poales</taxon>
        <taxon>Poaceae</taxon>
        <taxon>PACMAD clade</taxon>
        <taxon>Panicoideae</taxon>
        <taxon>Panicodae</taxon>
        <taxon>Paniceae</taxon>
        <taxon>Panicinae</taxon>
        <taxon>Panicum</taxon>
        <taxon>Panicum sect. Panicum</taxon>
    </lineage>
</organism>
<proteinExistence type="predicted"/>
<dbReference type="Proteomes" id="UP000244336">
    <property type="component" value="Chromosome 8"/>
</dbReference>
<keyword evidence="2" id="KW-0732">Signal</keyword>
<evidence type="ECO:0000313" key="3">
    <source>
        <dbReference type="EMBL" id="PUZ43799.1"/>
    </source>
</evidence>
<evidence type="ECO:0000256" key="1">
    <source>
        <dbReference type="SAM" id="MobiDB-lite"/>
    </source>
</evidence>
<sequence>MVAVIWIILVPLRSPAHCPPSRRFESSTPQHANCLFISQWPPVQRGLRPRRGRPTPSSLLPSPSRGSAPGGRGVRRWLREHETSAYWYLVDGKGDTASVGTGDRRSSHCAPIWTRSRCRYASSHCLEFLQTVFLCVRFGG</sequence>
<feature type="chain" id="PRO_5015568249" description="Secreted protein" evidence="2">
    <location>
        <begin position="19"/>
        <end position="140"/>
    </location>
</feature>
<dbReference type="Gramene" id="PUZ43799">
    <property type="protein sequence ID" value="PUZ43799"/>
    <property type="gene ID" value="GQ55_8G036500"/>
</dbReference>
<dbReference type="EMBL" id="CM009756">
    <property type="protein sequence ID" value="PUZ43799.1"/>
    <property type="molecule type" value="Genomic_DNA"/>
</dbReference>
<evidence type="ECO:0000256" key="2">
    <source>
        <dbReference type="SAM" id="SignalP"/>
    </source>
</evidence>
<evidence type="ECO:0000313" key="4">
    <source>
        <dbReference type="Proteomes" id="UP000244336"/>
    </source>
</evidence>
<accession>A0A2T7CKC7</accession>
<keyword evidence="4" id="KW-1185">Reference proteome</keyword>
<reference evidence="3 4" key="1">
    <citation type="submission" date="2018-04" db="EMBL/GenBank/DDBJ databases">
        <title>WGS assembly of Panicum hallii var. hallii HAL2.</title>
        <authorList>
            <person name="Lovell J."/>
            <person name="Jenkins J."/>
            <person name="Lowry D."/>
            <person name="Mamidi S."/>
            <person name="Sreedasyam A."/>
            <person name="Weng X."/>
            <person name="Barry K."/>
            <person name="Bonette J."/>
            <person name="Campitelli B."/>
            <person name="Daum C."/>
            <person name="Gordon S."/>
            <person name="Gould B."/>
            <person name="Lipzen A."/>
            <person name="MacQueen A."/>
            <person name="Palacio-Mejia J."/>
            <person name="Plott C."/>
            <person name="Shakirov E."/>
            <person name="Shu S."/>
            <person name="Yoshinaga Y."/>
            <person name="Zane M."/>
            <person name="Rokhsar D."/>
            <person name="Grimwood J."/>
            <person name="Schmutz J."/>
            <person name="Juenger T."/>
        </authorList>
    </citation>
    <scope>NUCLEOTIDE SEQUENCE [LARGE SCALE GENOMIC DNA]</scope>
    <source>
        <strain evidence="4">cv. HAL2</strain>
    </source>
</reference>
<name>A0A2T7CKC7_9POAL</name>
<feature type="region of interest" description="Disordered" evidence="1">
    <location>
        <begin position="45"/>
        <end position="73"/>
    </location>
</feature>
<feature type="compositionally biased region" description="Low complexity" evidence="1">
    <location>
        <begin position="54"/>
        <end position="67"/>
    </location>
</feature>
<feature type="signal peptide" evidence="2">
    <location>
        <begin position="1"/>
        <end position="18"/>
    </location>
</feature>
<protein>
    <recommendedName>
        <fullName evidence="5">Secreted protein</fullName>
    </recommendedName>
</protein>
<gene>
    <name evidence="3" type="ORF">GQ55_8G036500</name>
</gene>
<dbReference type="AlphaFoldDB" id="A0A2T7CKC7"/>